<dbReference type="AlphaFoldDB" id="A0A6J7DKQ3"/>
<name>A0A6J7DKQ3_9ZZZZ</name>
<proteinExistence type="predicted"/>
<reference evidence="1" key="1">
    <citation type="submission" date="2020-05" db="EMBL/GenBank/DDBJ databases">
        <authorList>
            <person name="Chiriac C."/>
            <person name="Salcher M."/>
            <person name="Ghai R."/>
            <person name="Kavagutti S V."/>
        </authorList>
    </citation>
    <scope>NUCLEOTIDE SEQUENCE</scope>
</reference>
<gene>
    <name evidence="1" type="ORF">UFOPK3444_00736</name>
</gene>
<protein>
    <submittedName>
        <fullName evidence="1">Unannotated protein</fullName>
    </submittedName>
</protein>
<evidence type="ECO:0000313" key="1">
    <source>
        <dbReference type="EMBL" id="CAB4871227.1"/>
    </source>
</evidence>
<dbReference type="EMBL" id="CAFBLU010000009">
    <property type="protein sequence ID" value="CAB4871227.1"/>
    <property type="molecule type" value="Genomic_DNA"/>
</dbReference>
<organism evidence="1">
    <name type="scientific">freshwater metagenome</name>
    <dbReference type="NCBI Taxonomy" id="449393"/>
    <lineage>
        <taxon>unclassified sequences</taxon>
        <taxon>metagenomes</taxon>
        <taxon>ecological metagenomes</taxon>
    </lineage>
</organism>
<sequence>MSSDAPALIEQAVNRFLDEVPALKPLALIVDLELLGRGDVQPYNVAMGGPDGLKITKGVADHARIRLEIPRATFNTLAEKGHIADWHDSFDKGDWKASGDSAMLRLLAQVIGKQEERNGLRKAH</sequence>
<accession>A0A6J7DKQ3</accession>